<name>A0ABU9E5Z3_9BACT</name>
<dbReference type="Gene3D" id="3.30.1330.40">
    <property type="entry name" value="RutC-like"/>
    <property type="match status" value="1"/>
</dbReference>
<comment type="caution">
    <text evidence="1">The sequence shown here is derived from an EMBL/GenBank/DDBJ whole genome shotgun (WGS) entry which is preliminary data.</text>
</comment>
<accession>A0ABU9E5Z3</accession>
<dbReference type="Proteomes" id="UP001484239">
    <property type="component" value="Unassembled WGS sequence"/>
</dbReference>
<dbReference type="InterPro" id="IPR006175">
    <property type="entry name" value="YjgF/YER057c/UK114"/>
</dbReference>
<protein>
    <submittedName>
        <fullName evidence="1">RidA family protein</fullName>
        <ecNumber evidence="1">3.5.-.-</ecNumber>
    </submittedName>
</protein>
<keyword evidence="1" id="KW-0378">Hydrolase</keyword>
<organism evidence="1 2">
    <name type="scientific">Gaopeijia maritima</name>
    <dbReference type="NCBI Taxonomy" id="3119007"/>
    <lineage>
        <taxon>Bacteria</taxon>
        <taxon>Pseudomonadati</taxon>
        <taxon>Gemmatimonadota</taxon>
        <taxon>Longimicrobiia</taxon>
        <taxon>Gaopeijiales</taxon>
        <taxon>Gaopeijiaceae</taxon>
        <taxon>Gaopeijia</taxon>
    </lineage>
</organism>
<sequence>MTWEIINPEALGAPRGWNNGMLAPAGGRVLFVAGQVASDATGRIVTDDFAEQFGVALANCVTVVRAAGGSAADIGRLTIYVTDMEAYRNGLKDLGPHYRDAMGRHYPAMALVEVAGLVDPAARVEIEATAVLAPSDD</sequence>
<dbReference type="SUPFAM" id="SSF55298">
    <property type="entry name" value="YjgF-like"/>
    <property type="match status" value="1"/>
</dbReference>
<evidence type="ECO:0000313" key="2">
    <source>
        <dbReference type="Proteomes" id="UP001484239"/>
    </source>
</evidence>
<dbReference type="EC" id="3.5.-.-" evidence="1"/>
<dbReference type="InterPro" id="IPR035959">
    <property type="entry name" value="RutC-like_sf"/>
</dbReference>
<dbReference type="Pfam" id="PF01042">
    <property type="entry name" value="Ribonuc_L-PSP"/>
    <property type="match status" value="1"/>
</dbReference>
<keyword evidence="2" id="KW-1185">Reference proteome</keyword>
<dbReference type="PANTHER" id="PTHR43857">
    <property type="entry name" value="BLR7761 PROTEIN"/>
    <property type="match status" value="1"/>
</dbReference>
<dbReference type="EMBL" id="JBBHLI010000002">
    <property type="protein sequence ID" value="MEK9500159.1"/>
    <property type="molecule type" value="Genomic_DNA"/>
</dbReference>
<dbReference type="PANTHER" id="PTHR43857:SF1">
    <property type="entry name" value="YJGH FAMILY PROTEIN"/>
    <property type="match status" value="1"/>
</dbReference>
<proteinExistence type="predicted"/>
<dbReference type="RefSeq" id="WP_405275465.1">
    <property type="nucleotide sequence ID" value="NZ_CP144380.1"/>
</dbReference>
<evidence type="ECO:0000313" key="1">
    <source>
        <dbReference type="EMBL" id="MEK9500159.1"/>
    </source>
</evidence>
<dbReference type="CDD" id="cd00448">
    <property type="entry name" value="YjgF_YER057c_UK114_family"/>
    <property type="match status" value="1"/>
</dbReference>
<dbReference type="GO" id="GO:0016787">
    <property type="term" value="F:hydrolase activity"/>
    <property type="evidence" value="ECO:0007669"/>
    <property type="project" value="UniProtKB-KW"/>
</dbReference>
<gene>
    <name evidence="1" type="ORF">WI372_04160</name>
</gene>
<reference evidence="1 2" key="1">
    <citation type="submission" date="2024-02" db="EMBL/GenBank/DDBJ databases">
        <title>A novel Gemmatimonadota bacterium.</title>
        <authorList>
            <person name="Du Z.-J."/>
            <person name="Ye Y.-Q."/>
        </authorList>
    </citation>
    <scope>NUCLEOTIDE SEQUENCE [LARGE SCALE GENOMIC DNA]</scope>
    <source>
        <strain evidence="1 2">DH-20</strain>
    </source>
</reference>